<evidence type="ECO:0000256" key="1">
    <source>
        <dbReference type="SAM" id="Coils"/>
    </source>
</evidence>
<dbReference type="EMBL" id="BKAU01000001">
    <property type="protein sequence ID" value="GEP95804.1"/>
    <property type="molecule type" value="Genomic_DNA"/>
</dbReference>
<keyword evidence="3" id="KW-1185">Reference proteome</keyword>
<feature type="coiled-coil region" evidence="1">
    <location>
        <begin position="83"/>
        <end position="110"/>
    </location>
</feature>
<dbReference type="Proteomes" id="UP000321436">
    <property type="component" value="Unassembled WGS sequence"/>
</dbReference>
<evidence type="ECO:0000313" key="3">
    <source>
        <dbReference type="Proteomes" id="UP000321436"/>
    </source>
</evidence>
<reference evidence="2 3" key="1">
    <citation type="submission" date="2019-07" db="EMBL/GenBank/DDBJ databases">
        <title>Whole genome shotgun sequence of Chitinophaga cymbidii NBRC 109752.</title>
        <authorList>
            <person name="Hosoyama A."/>
            <person name="Uohara A."/>
            <person name="Ohji S."/>
            <person name="Ichikawa N."/>
        </authorList>
    </citation>
    <scope>NUCLEOTIDE SEQUENCE [LARGE SCALE GENOMIC DNA]</scope>
    <source>
        <strain evidence="2 3">NBRC 109752</strain>
    </source>
</reference>
<keyword evidence="1" id="KW-0175">Coiled coil</keyword>
<protein>
    <submittedName>
        <fullName evidence="2">Uncharacterized protein</fullName>
    </submittedName>
</protein>
<name>A0A512RJE6_9BACT</name>
<accession>A0A512RJE6</accession>
<gene>
    <name evidence="2" type="ORF">CCY01nite_20640</name>
</gene>
<organism evidence="2 3">
    <name type="scientific">Chitinophaga cymbidii</name>
    <dbReference type="NCBI Taxonomy" id="1096750"/>
    <lineage>
        <taxon>Bacteria</taxon>
        <taxon>Pseudomonadati</taxon>
        <taxon>Bacteroidota</taxon>
        <taxon>Chitinophagia</taxon>
        <taxon>Chitinophagales</taxon>
        <taxon>Chitinophagaceae</taxon>
        <taxon>Chitinophaga</taxon>
    </lineage>
</organism>
<evidence type="ECO:0000313" key="2">
    <source>
        <dbReference type="EMBL" id="GEP95804.1"/>
    </source>
</evidence>
<sequence>MPAHADDTIRKYEVKESDSLTYTLNLVLNEAGQPQYFYRNIYTPVCNTGECKPVYINFYWDLMGNYMRFDMPPNEVLTKTDHREFLEKDYAKLQEILARESSLLAELKMEDLVVKGTENISDSANIKTGATLKTIKNEVIEGAVFTCYTLWHIAHGKVVEEIQQITESYTSPKLLHHFLRSSNHHYEYWAMEKVIGADGQVRAGYEEDIKGIIAGENIFTARHALQAVHPAFFATSARQRWLWEVYRPAVYPFQMAILRKLKDIPLTEALAVRIAKAVREGNHEQFKIKLALLAAQQKLADKAQLELAAQLNDPDAGAEIFAALSAMKPAHKTVRQKLLDYKKKND</sequence>
<proteinExistence type="predicted"/>
<dbReference type="AlphaFoldDB" id="A0A512RJE6"/>
<comment type="caution">
    <text evidence="2">The sequence shown here is derived from an EMBL/GenBank/DDBJ whole genome shotgun (WGS) entry which is preliminary data.</text>
</comment>